<dbReference type="PANTHER" id="PTHR35145">
    <property type="entry name" value="CYTOPLASMIC PROTEIN-RELATED"/>
    <property type="match status" value="1"/>
</dbReference>
<dbReference type="Gene3D" id="3.90.1150.30">
    <property type="match status" value="1"/>
</dbReference>
<dbReference type="InterPro" id="IPR007351">
    <property type="entry name" value="YjbR"/>
</dbReference>
<dbReference type="GO" id="GO:0003677">
    <property type="term" value="F:DNA binding"/>
    <property type="evidence" value="ECO:0007669"/>
    <property type="project" value="UniProtKB-KW"/>
</dbReference>
<dbReference type="RefSeq" id="WP_143849774.1">
    <property type="nucleotide sequence ID" value="NZ_VLXZ01000010.1"/>
</dbReference>
<proteinExistence type="predicted"/>
<dbReference type="Pfam" id="PF04237">
    <property type="entry name" value="YjbR"/>
    <property type="match status" value="1"/>
</dbReference>
<dbReference type="OrthoDB" id="9789813at2"/>
<keyword evidence="1" id="KW-0238">DNA-binding</keyword>
<evidence type="ECO:0000313" key="2">
    <source>
        <dbReference type="Proteomes" id="UP000318521"/>
    </source>
</evidence>
<organism evidence="1 2">
    <name type="scientific">Alkalicoccobacillus porphyridii</name>
    <dbReference type="NCBI Taxonomy" id="2597270"/>
    <lineage>
        <taxon>Bacteria</taxon>
        <taxon>Bacillati</taxon>
        <taxon>Bacillota</taxon>
        <taxon>Bacilli</taxon>
        <taxon>Bacillales</taxon>
        <taxon>Bacillaceae</taxon>
        <taxon>Alkalicoccobacillus</taxon>
    </lineage>
</organism>
<dbReference type="AlphaFoldDB" id="A0A553ZW65"/>
<dbReference type="Proteomes" id="UP000318521">
    <property type="component" value="Unassembled WGS sequence"/>
</dbReference>
<dbReference type="SUPFAM" id="SSF142906">
    <property type="entry name" value="YjbR-like"/>
    <property type="match status" value="1"/>
</dbReference>
<dbReference type="PANTHER" id="PTHR35145:SF1">
    <property type="entry name" value="CYTOPLASMIC PROTEIN"/>
    <property type="match status" value="1"/>
</dbReference>
<reference evidence="1 2" key="1">
    <citation type="submission" date="2019-07" db="EMBL/GenBank/DDBJ databases">
        <authorList>
            <person name="Park Y.J."/>
            <person name="Jeong S.E."/>
            <person name="Jung H.S."/>
        </authorList>
    </citation>
    <scope>NUCLEOTIDE SEQUENCE [LARGE SCALE GENOMIC DNA]</scope>
    <source>
        <strain evidence="2">P16(2019)</strain>
    </source>
</reference>
<name>A0A553ZW65_9BACI</name>
<dbReference type="InterPro" id="IPR058532">
    <property type="entry name" value="YjbR/MT2646/Rv2570-like"/>
</dbReference>
<sequence length="117" mass="13696">MNNESLHKLCLSLPGATHDHKVDWQSHWYYIGGKLFAIIGEKSGSMIILKCDPYRAEELREQYEGITPGYHMNKTHWNSVYYDSDVEEETVEALIQHSYELVLKKLPKKVQMELKQI</sequence>
<evidence type="ECO:0000313" key="1">
    <source>
        <dbReference type="EMBL" id="TSB45585.1"/>
    </source>
</evidence>
<accession>A0A553ZW65</accession>
<gene>
    <name evidence="1" type="ORF">FN960_15560</name>
</gene>
<comment type="caution">
    <text evidence="1">The sequence shown here is derived from an EMBL/GenBank/DDBJ whole genome shotgun (WGS) entry which is preliminary data.</text>
</comment>
<protein>
    <submittedName>
        <fullName evidence="1">MmcQ/YjbR family DNA-binding protein</fullName>
    </submittedName>
</protein>
<keyword evidence="2" id="KW-1185">Reference proteome</keyword>
<dbReference type="InterPro" id="IPR038056">
    <property type="entry name" value="YjbR-like_sf"/>
</dbReference>
<dbReference type="EMBL" id="VLXZ01000010">
    <property type="protein sequence ID" value="TSB45585.1"/>
    <property type="molecule type" value="Genomic_DNA"/>
</dbReference>